<dbReference type="PROSITE" id="PS50887">
    <property type="entry name" value="GGDEF"/>
    <property type="match status" value="1"/>
</dbReference>
<dbReference type="OrthoDB" id="9813903at2"/>
<protein>
    <submittedName>
        <fullName evidence="5">GGDEF domain-containing response regulator</fullName>
    </submittedName>
</protein>
<dbReference type="InterPro" id="IPR043128">
    <property type="entry name" value="Rev_trsase/Diguanyl_cyclase"/>
</dbReference>
<organism evidence="5 6">
    <name type="scientific">Zoogloea oleivorans</name>
    <dbReference type="NCBI Taxonomy" id="1552750"/>
    <lineage>
        <taxon>Bacteria</taxon>
        <taxon>Pseudomonadati</taxon>
        <taxon>Pseudomonadota</taxon>
        <taxon>Betaproteobacteria</taxon>
        <taxon>Rhodocyclales</taxon>
        <taxon>Zoogloeaceae</taxon>
        <taxon>Zoogloea</taxon>
    </lineage>
</organism>
<dbReference type="InterPro" id="IPR029787">
    <property type="entry name" value="Nucleotide_cyclase"/>
</dbReference>
<dbReference type="SMART" id="SM00267">
    <property type="entry name" value="GGDEF"/>
    <property type="match status" value="1"/>
</dbReference>
<dbReference type="InterPro" id="IPR035919">
    <property type="entry name" value="EAL_sf"/>
</dbReference>
<dbReference type="Gene3D" id="3.40.50.2300">
    <property type="match status" value="1"/>
</dbReference>
<dbReference type="CDD" id="cd01949">
    <property type="entry name" value="GGDEF"/>
    <property type="match status" value="1"/>
</dbReference>
<gene>
    <name evidence="5" type="ORF">ETQ85_22570</name>
</gene>
<dbReference type="PROSITE" id="PS50110">
    <property type="entry name" value="RESPONSE_REGULATORY"/>
    <property type="match status" value="1"/>
</dbReference>
<dbReference type="Pfam" id="PF00990">
    <property type="entry name" value="GGDEF"/>
    <property type="match status" value="1"/>
</dbReference>
<sequence>MIDDCEDDAFLLGMALNKHGLKVLCTRVDTAPAMRNALDTGAWDIVISDHCMPGFDSGTALQILKDSGRDIPFVIYSGVISDQLAFSSMLDGVSDYVPKGNYARLVPVISRELRGAAARKAVRDAGSQLQELAYFDPLSKLPNRQSLCAHIAACSQEAKRHGKPLQAAVFHLDLDRFQRINSSFGYESGNALLLQAAQRLLESSESHGFVARLGGDAFGVFVPGVGEREGAEVFARWLLRVFELPFAHEKIELFLSVSIGVALVPGDGCDVFELLTNSELAMSAAKRQGGNSFRFYDRGMHRASAERVALENDLRFAIERKELWVAYQPCVGGREGHVVSAEALLRWNHPTLGSVAPDRFIPIAEENGLIVELGEWIMRVACNECRRWHDMGRNGMCVSVNVSAVQFGQPRLIESVRRALDDAGLPAWGLQLEITESSLMKDAETAVAMLRAFKNMGVRLAIDDFGTGYSSLAYLKRFPVDVIKIDQSFVRGLCDDEEDAAIVRAIIVLARSMRLEVIAEGVESLSQVDVLRTDGCELFQGYFFGRPVEAERFRQVLSARSLSAAH</sequence>
<dbReference type="FunFam" id="3.20.20.450:FF:000001">
    <property type="entry name" value="Cyclic di-GMP phosphodiesterase yahA"/>
    <property type="match status" value="1"/>
</dbReference>
<dbReference type="PANTHER" id="PTHR44757:SF2">
    <property type="entry name" value="BIOFILM ARCHITECTURE MAINTENANCE PROTEIN MBAA"/>
    <property type="match status" value="1"/>
</dbReference>
<dbReference type="CDD" id="cd00156">
    <property type="entry name" value="REC"/>
    <property type="match status" value="1"/>
</dbReference>
<dbReference type="Gene3D" id="3.20.20.450">
    <property type="entry name" value="EAL domain"/>
    <property type="match status" value="1"/>
</dbReference>
<evidence type="ECO:0000313" key="6">
    <source>
        <dbReference type="Proteomes" id="UP000389128"/>
    </source>
</evidence>
<proteinExistence type="predicted"/>
<name>A0A6C2CG96_9RHOO</name>
<dbReference type="GO" id="GO:0000160">
    <property type="term" value="P:phosphorelay signal transduction system"/>
    <property type="evidence" value="ECO:0007669"/>
    <property type="project" value="InterPro"/>
</dbReference>
<evidence type="ECO:0000313" key="5">
    <source>
        <dbReference type="EMBL" id="TYC52686.1"/>
    </source>
</evidence>
<feature type="domain" description="Response regulatory" evidence="2">
    <location>
        <begin position="1"/>
        <end position="114"/>
    </location>
</feature>
<dbReference type="InterPro" id="IPR011006">
    <property type="entry name" value="CheY-like_superfamily"/>
</dbReference>
<dbReference type="CDD" id="cd01948">
    <property type="entry name" value="EAL"/>
    <property type="match status" value="1"/>
</dbReference>
<accession>A0A6C2CG96</accession>
<keyword evidence="1" id="KW-0597">Phosphoprotein</keyword>
<evidence type="ECO:0000259" key="3">
    <source>
        <dbReference type="PROSITE" id="PS50883"/>
    </source>
</evidence>
<feature type="domain" description="GGDEF" evidence="4">
    <location>
        <begin position="165"/>
        <end position="298"/>
    </location>
</feature>
<dbReference type="PANTHER" id="PTHR44757">
    <property type="entry name" value="DIGUANYLATE CYCLASE DGCP"/>
    <property type="match status" value="1"/>
</dbReference>
<dbReference type="SMART" id="SM00052">
    <property type="entry name" value="EAL"/>
    <property type="match status" value="1"/>
</dbReference>
<reference evidence="5 6" key="1">
    <citation type="submission" date="2019-01" db="EMBL/GenBank/DDBJ databases">
        <title>Zoogloea oleivorans genome sequencing and assembly.</title>
        <authorList>
            <person name="Tancsics A."/>
            <person name="Farkas M."/>
            <person name="Kriszt B."/>
            <person name="Maroti G."/>
            <person name="Horvath B."/>
        </authorList>
    </citation>
    <scope>NUCLEOTIDE SEQUENCE [LARGE SCALE GENOMIC DNA]</scope>
    <source>
        <strain evidence="5 6">Buc</strain>
    </source>
</reference>
<dbReference type="Gene3D" id="3.30.70.270">
    <property type="match status" value="1"/>
</dbReference>
<dbReference type="PROSITE" id="PS50883">
    <property type="entry name" value="EAL"/>
    <property type="match status" value="1"/>
</dbReference>
<dbReference type="SUPFAM" id="SSF141868">
    <property type="entry name" value="EAL domain-like"/>
    <property type="match status" value="1"/>
</dbReference>
<dbReference type="AlphaFoldDB" id="A0A6C2CG96"/>
<feature type="modified residue" description="4-aspartylphosphate" evidence="1">
    <location>
        <position position="49"/>
    </location>
</feature>
<evidence type="ECO:0000259" key="4">
    <source>
        <dbReference type="PROSITE" id="PS50887"/>
    </source>
</evidence>
<dbReference type="Proteomes" id="UP000389128">
    <property type="component" value="Unassembled WGS sequence"/>
</dbReference>
<dbReference type="NCBIfam" id="TIGR00254">
    <property type="entry name" value="GGDEF"/>
    <property type="match status" value="1"/>
</dbReference>
<dbReference type="SUPFAM" id="SSF52172">
    <property type="entry name" value="CheY-like"/>
    <property type="match status" value="1"/>
</dbReference>
<evidence type="ECO:0000259" key="2">
    <source>
        <dbReference type="PROSITE" id="PS50110"/>
    </source>
</evidence>
<comment type="caution">
    <text evidence="5">The sequence shown here is derived from an EMBL/GenBank/DDBJ whole genome shotgun (WGS) entry which is preliminary data.</text>
</comment>
<dbReference type="InterPro" id="IPR001789">
    <property type="entry name" value="Sig_transdc_resp-reg_receiver"/>
</dbReference>
<keyword evidence="6" id="KW-1185">Reference proteome</keyword>
<dbReference type="SUPFAM" id="SSF55073">
    <property type="entry name" value="Nucleotide cyclase"/>
    <property type="match status" value="1"/>
</dbReference>
<dbReference type="InterPro" id="IPR001633">
    <property type="entry name" value="EAL_dom"/>
</dbReference>
<evidence type="ECO:0000256" key="1">
    <source>
        <dbReference type="PROSITE-ProRule" id="PRU00169"/>
    </source>
</evidence>
<dbReference type="InterPro" id="IPR000160">
    <property type="entry name" value="GGDEF_dom"/>
</dbReference>
<dbReference type="Pfam" id="PF00563">
    <property type="entry name" value="EAL"/>
    <property type="match status" value="1"/>
</dbReference>
<dbReference type="EMBL" id="SDKK01000031">
    <property type="protein sequence ID" value="TYC52686.1"/>
    <property type="molecule type" value="Genomic_DNA"/>
</dbReference>
<feature type="domain" description="EAL" evidence="3">
    <location>
        <begin position="307"/>
        <end position="561"/>
    </location>
</feature>
<dbReference type="InterPro" id="IPR052155">
    <property type="entry name" value="Biofilm_reg_signaling"/>
</dbReference>